<protein>
    <submittedName>
        <fullName evidence="1">Uncharacterized protein</fullName>
    </submittedName>
</protein>
<reference evidence="1" key="2">
    <citation type="journal article" date="2015" name="Fish Shellfish Immunol.">
        <title>Early steps in the European eel (Anguilla anguilla)-Vibrio vulnificus interaction in the gills: Role of the RtxA13 toxin.</title>
        <authorList>
            <person name="Callol A."/>
            <person name="Pajuelo D."/>
            <person name="Ebbesson L."/>
            <person name="Teles M."/>
            <person name="MacKenzie S."/>
            <person name="Amaro C."/>
        </authorList>
    </citation>
    <scope>NUCLEOTIDE SEQUENCE</scope>
</reference>
<accession>A0A0E9UMU9</accession>
<dbReference type="EMBL" id="GBXM01041496">
    <property type="protein sequence ID" value="JAH67081.1"/>
    <property type="molecule type" value="Transcribed_RNA"/>
</dbReference>
<dbReference type="AlphaFoldDB" id="A0A0E9UMU9"/>
<proteinExistence type="predicted"/>
<evidence type="ECO:0000313" key="1">
    <source>
        <dbReference type="EMBL" id="JAH67081.1"/>
    </source>
</evidence>
<organism evidence="1">
    <name type="scientific">Anguilla anguilla</name>
    <name type="common">European freshwater eel</name>
    <name type="synonym">Muraena anguilla</name>
    <dbReference type="NCBI Taxonomy" id="7936"/>
    <lineage>
        <taxon>Eukaryota</taxon>
        <taxon>Metazoa</taxon>
        <taxon>Chordata</taxon>
        <taxon>Craniata</taxon>
        <taxon>Vertebrata</taxon>
        <taxon>Euteleostomi</taxon>
        <taxon>Actinopterygii</taxon>
        <taxon>Neopterygii</taxon>
        <taxon>Teleostei</taxon>
        <taxon>Anguilliformes</taxon>
        <taxon>Anguillidae</taxon>
        <taxon>Anguilla</taxon>
    </lineage>
</organism>
<name>A0A0E9UMU9_ANGAN</name>
<reference evidence="1" key="1">
    <citation type="submission" date="2014-11" db="EMBL/GenBank/DDBJ databases">
        <authorList>
            <person name="Amaro Gonzalez C."/>
        </authorList>
    </citation>
    <scope>NUCLEOTIDE SEQUENCE</scope>
</reference>
<sequence>MNSPPRQSRASACLPPYTENSPVHILLRSKKN</sequence>